<dbReference type="InterPro" id="IPR010627">
    <property type="entry name" value="Prepilin_pept_A24_N"/>
</dbReference>
<feature type="transmembrane region" description="Helical" evidence="7">
    <location>
        <begin position="77"/>
        <end position="94"/>
    </location>
</feature>
<evidence type="ECO:0000256" key="4">
    <source>
        <dbReference type="ARBA" id="ARBA00022692"/>
    </source>
</evidence>
<feature type="transmembrane region" description="Helical" evidence="7">
    <location>
        <begin position="6"/>
        <end position="23"/>
    </location>
</feature>
<keyword evidence="3" id="KW-1003">Cell membrane</keyword>
<sequence length="259" mass="26991">MAVPVVVAGVLGLLVGSFLNVVIHRVPRGESVVRPPSRCPDCGQEIRARHNVPVFGWLVLRGRCAGCGGRISVRYPLVELGTGVLFALLALRFGPSDLPAFLYFGAIGIALALIDLDCRRLPNAIVLPSYPVLAVLLTVSAWWRDDWWSLARAGIGGVALFGFYLVLALAYPAGMGFGDVRLAGILGGVLAYVSWPALLIGAFGGFLLGAVAGVVVLATGKGGRKTALPFGPFMIAGALVAIFAAGPLSQAYQRLAGLA</sequence>
<feature type="domain" description="Prepilin peptidase A24 N-terminal" evidence="9">
    <location>
        <begin position="10"/>
        <end position="93"/>
    </location>
</feature>
<feature type="transmembrane region" description="Helical" evidence="7">
    <location>
        <begin position="149"/>
        <end position="173"/>
    </location>
</feature>
<comment type="caution">
    <text evidence="10">The sequence shown here is derived from an EMBL/GenBank/DDBJ whole genome shotgun (WGS) entry which is preliminary data.</text>
</comment>
<keyword evidence="5 7" id="KW-1133">Transmembrane helix</keyword>
<evidence type="ECO:0000313" key="10">
    <source>
        <dbReference type="EMBL" id="OXM69168.1"/>
    </source>
</evidence>
<keyword evidence="11" id="KW-1185">Reference proteome</keyword>
<dbReference type="PANTHER" id="PTHR30487">
    <property type="entry name" value="TYPE 4 PREPILIN-LIKE PROTEINS LEADER PEPTIDE-PROCESSING ENZYME"/>
    <property type="match status" value="1"/>
</dbReference>
<evidence type="ECO:0000256" key="7">
    <source>
        <dbReference type="SAM" id="Phobius"/>
    </source>
</evidence>
<evidence type="ECO:0000256" key="3">
    <source>
        <dbReference type="ARBA" id="ARBA00022475"/>
    </source>
</evidence>
<evidence type="ECO:0000256" key="6">
    <source>
        <dbReference type="ARBA" id="ARBA00023136"/>
    </source>
</evidence>
<dbReference type="AlphaFoldDB" id="A0A229TDE0"/>
<organism evidence="10 11">
    <name type="scientific">Amycolatopsis vastitatis</name>
    <dbReference type="NCBI Taxonomy" id="1905142"/>
    <lineage>
        <taxon>Bacteria</taxon>
        <taxon>Bacillati</taxon>
        <taxon>Actinomycetota</taxon>
        <taxon>Actinomycetes</taxon>
        <taxon>Pseudonocardiales</taxon>
        <taxon>Pseudonocardiaceae</taxon>
        <taxon>Amycolatopsis</taxon>
    </lineage>
</organism>
<dbReference type="PANTHER" id="PTHR30487:SF0">
    <property type="entry name" value="PREPILIN LEADER PEPTIDASE_N-METHYLTRANSFERASE-RELATED"/>
    <property type="match status" value="1"/>
</dbReference>
<dbReference type="GO" id="GO:0006465">
    <property type="term" value="P:signal peptide processing"/>
    <property type="evidence" value="ECO:0007669"/>
    <property type="project" value="TreeGrafter"/>
</dbReference>
<dbReference type="Proteomes" id="UP000215199">
    <property type="component" value="Unassembled WGS sequence"/>
</dbReference>
<feature type="transmembrane region" description="Helical" evidence="7">
    <location>
        <begin position="100"/>
        <end position="118"/>
    </location>
</feature>
<evidence type="ECO:0000256" key="5">
    <source>
        <dbReference type="ARBA" id="ARBA00022989"/>
    </source>
</evidence>
<dbReference type="GO" id="GO:0004190">
    <property type="term" value="F:aspartic-type endopeptidase activity"/>
    <property type="evidence" value="ECO:0007669"/>
    <property type="project" value="InterPro"/>
</dbReference>
<protein>
    <submittedName>
        <fullName evidence="10">Prepilin peptidase</fullName>
    </submittedName>
</protein>
<dbReference type="Pfam" id="PF01478">
    <property type="entry name" value="Peptidase_A24"/>
    <property type="match status" value="1"/>
</dbReference>
<feature type="transmembrane region" description="Helical" evidence="7">
    <location>
        <begin position="230"/>
        <end position="248"/>
    </location>
</feature>
<dbReference type="OrthoDB" id="2087435at2"/>
<reference evidence="11" key="1">
    <citation type="submission" date="2017-07" db="EMBL/GenBank/DDBJ databases">
        <title>Comparative genome mining reveals phylogenetic distribution patterns of secondary metabolites in Amycolatopsis.</title>
        <authorList>
            <person name="Adamek M."/>
            <person name="Alanjary M."/>
            <person name="Sales-Ortells H."/>
            <person name="Goodfellow M."/>
            <person name="Bull A.T."/>
            <person name="Kalinowski J."/>
            <person name="Ziemert N."/>
        </authorList>
    </citation>
    <scope>NUCLEOTIDE SEQUENCE [LARGE SCALE GENOMIC DNA]</scope>
    <source>
        <strain evidence="11">H5</strain>
    </source>
</reference>
<dbReference type="EMBL" id="NMUL01000008">
    <property type="protein sequence ID" value="OXM69168.1"/>
    <property type="molecule type" value="Genomic_DNA"/>
</dbReference>
<feature type="domain" description="Prepilin type IV endopeptidase peptidase" evidence="8">
    <location>
        <begin position="104"/>
        <end position="213"/>
    </location>
</feature>
<comment type="similarity">
    <text evidence="2">Belongs to the peptidase A24 family.</text>
</comment>
<keyword evidence="4 7" id="KW-0812">Transmembrane</keyword>
<proteinExistence type="inferred from homology"/>
<keyword evidence="6 7" id="KW-0472">Membrane</keyword>
<dbReference type="InterPro" id="IPR000045">
    <property type="entry name" value="Prepilin_IV_endopep_pep"/>
</dbReference>
<dbReference type="InterPro" id="IPR050882">
    <property type="entry name" value="Prepilin_peptidase/N-MTase"/>
</dbReference>
<evidence type="ECO:0000259" key="8">
    <source>
        <dbReference type="Pfam" id="PF01478"/>
    </source>
</evidence>
<name>A0A229TDE0_9PSEU</name>
<evidence type="ECO:0000256" key="1">
    <source>
        <dbReference type="ARBA" id="ARBA00004651"/>
    </source>
</evidence>
<gene>
    <name evidence="10" type="ORF">CF165_10785</name>
</gene>
<dbReference type="Pfam" id="PF06750">
    <property type="entry name" value="A24_N_bact"/>
    <property type="match status" value="1"/>
</dbReference>
<comment type="subcellular location">
    <subcellularLocation>
        <location evidence="1">Cell membrane</location>
        <topology evidence="1">Multi-pass membrane protein</topology>
    </subcellularLocation>
</comment>
<feature type="transmembrane region" description="Helical" evidence="7">
    <location>
        <begin position="125"/>
        <end position="143"/>
    </location>
</feature>
<evidence type="ECO:0000313" key="11">
    <source>
        <dbReference type="Proteomes" id="UP000215199"/>
    </source>
</evidence>
<dbReference type="RefSeq" id="WP_093947323.1">
    <property type="nucleotide sequence ID" value="NZ_NMUL01000008.1"/>
</dbReference>
<evidence type="ECO:0000259" key="9">
    <source>
        <dbReference type="Pfam" id="PF06750"/>
    </source>
</evidence>
<feature type="transmembrane region" description="Helical" evidence="7">
    <location>
        <begin position="185"/>
        <end position="218"/>
    </location>
</feature>
<evidence type="ECO:0000256" key="2">
    <source>
        <dbReference type="ARBA" id="ARBA00005801"/>
    </source>
</evidence>
<dbReference type="GO" id="GO:0005886">
    <property type="term" value="C:plasma membrane"/>
    <property type="evidence" value="ECO:0007669"/>
    <property type="project" value="UniProtKB-SubCell"/>
</dbReference>
<accession>A0A229TDE0</accession>
<dbReference type="Gene3D" id="1.20.120.1220">
    <property type="match status" value="1"/>
</dbReference>